<dbReference type="PROSITE" id="PS50217">
    <property type="entry name" value="BZIP"/>
    <property type="match status" value="1"/>
</dbReference>
<dbReference type="PANTHER" id="PTHR46324:SF7">
    <property type="entry name" value="BASIC LEUCINE-ZIPPER 75"/>
    <property type="match status" value="1"/>
</dbReference>
<evidence type="ECO:0000259" key="6">
    <source>
        <dbReference type="PROSITE" id="PS50217"/>
    </source>
</evidence>
<dbReference type="InterPro" id="IPR004827">
    <property type="entry name" value="bZIP"/>
</dbReference>
<evidence type="ECO:0000313" key="7">
    <source>
        <dbReference type="EMBL" id="KAK8993994.1"/>
    </source>
</evidence>
<evidence type="ECO:0000313" key="8">
    <source>
        <dbReference type="Proteomes" id="UP001396334"/>
    </source>
</evidence>
<evidence type="ECO:0000256" key="5">
    <source>
        <dbReference type="ARBA" id="ARBA00023242"/>
    </source>
</evidence>
<sequence length="126" mass="14470">MEVPGFDVHRDDQPHESLIQSFFTFCPSQRTLTTSATTHLNMESWDGNSPDSGIFSNTRIHLFPPNALCPSNEDDARVCQPSIVVDEKMLRRTISNRESARRSGMRKKQQIEKLQLQVNQLRTVNR</sequence>
<dbReference type="EMBL" id="JBBPBN010000048">
    <property type="protein sequence ID" value="KAK8993994.1"/>
    <property type="molecule type" value="Genomic_DNA"/>
</dbReference>
<gene>
    <name evidence="7" type="ORF">V6N11_008205</name>
</gene>
<dbReference type="InterPro" id="IPR044521">
    <property type="entry name" value="AtbZIP8/43"/>
</dbReference>
<feature type="domain" description="BZIP" evidence="6">
    <location>
        <begin position="86"/>
        <end position="126"/>
    </location>
</feature>
<comment type="caution">
    <text evidence="7">The sequence shown here is derived from an EMBL/GenBank/DDBJ whole genome shotgun (WGS) entry which is preliminary data.</text>
</comment>
<protein>
    <recommendedName>
        <fullName evidence="6">BZIP domain-containing protein</fullName>
    </recommendedName>
</protein>
<evidence type="ECO:0000256" key="4">
    <source>
        <dbReference type="ARBA" id="ARBA00023163"/>
    </source>
</evidence>
<dbReference type="SUPFAM" id="SSF57959">
    <property type="entry name" value="Leucine zipper domain"/>
    <property type="match status" value="1"/>
</dbReference>
<proteinExistence type="predicted"/>
<keyword evidence="3" id="KW-0238">DNA-binding</keyword>
<keyword evidence="8" id="KW-1185">Reference proteome</keyword>
<evidence type="ECO:0000256" key="1">
    <source>
        <dbReference type="ARBA" id="ARBA00004123"/>
    </source>
</evidence>
<dbReference type="Proteomes" id="UP001396334">
    <property type="component" value="Unassembled WGS sequence"/>
</dbReference>
<evidence type="ECO:0000256" key="2">
    <source>
        <dbReference type="ARBA" id="ARBA00023015"/>
    </source>
</evidence>
<organism evidence="7 8">
    <name type="scientific">Hibiscus sabdariffa</name>
    <name type="common">roselle</name>
    <dbReference type="NCBI Taxonomy" id="183260"/>
    <lineage>
        <taxon>Eukaryota</taxon>
        <taxon>Viridiplantae</taxon>
        <taxon>Streptophyta</taxon>
        <taxon>Embryophyta</taxon>
        <taxon>Tracheophyta</taxon>
        <taxon>Spermatophyta</taxon>
        <taxon>Magnoliopsida</taxon>
        <taxon>eudicotyledons</taxon>
        <taxon>Gunneridae</taxon>
        <taxon>Pentapetalae</taxon>
        <taxon>rosids</taxon>
        <taxon>malvids</taxon>
        <taxon>Malvales</taxon>
        <taxon>Malvaceae</taxon>
        <taxon>Malvoideae</taxon>
        <taxon>Hibiscus</taxon>
    </lineage>
</organism>
<dbReference type="InterPro" id="IPR045314">
    <property type="entry name" value="bZIP_plant_GBF1"/>
</dbReference>
<dbReference type="CDD" id="cd14702">
    <property type="entry name" value="bZIP_plant_GBF1"/>
    <property type="match status" value="1"/>
</dbReference>
<dbReference type="InterPro" id="IPR046347">
    <property type="entry name" value="bZIP_sf"/>
</dbReference>
<reference evidence="7 8" key="1">
    <citation type="journal article" date="2024" name="G3 (Bethesda)">
        <title>Genome assembly of Hibiscus sabdariffa L. provides insights into metabolisms of medicinal natural products.</title>
        <authorList>
            <person name="Kim T."/>
        </authorList>
    </citation>
    <scope>NUCLEOTIDE SEQUENCE [LARGE SCALE GENOMIC DNA]</scope>
    <source>
        <strain evidence="7">TK-2024</strain>
        <tissue evidence="7">Old leaves</tissue>
    </source>
</reference>
<dbReference type="Pfam" id="PF00170">
    <property type="entry name" value="bZIP_1"/>
    <property type="match status" value="1"/>
</dbReference>
<dbReference type="PANTHER" id="PTHR46324">
    <property type="entry name" value="BASIC LEUCINE ZIPPER 43-RELATED"/>
    <property type="match status" value="1"/>
</dbReference>
<comment type="subcellular location">
    <subcellularLocation>
        <location evidence="1">Nucleus</location>
    </subcellularLocation>
</comment>
<name>A0ABR2Q0D1_9ROSI</name>
<accession>A0ABR2Q0D1</accession>
<keyword evidence="4" id="KW-0804">Transcription</keyword>
<evidence type="ECO:0000256" key="3">
    <source>
        <dbReference type="ARBA" id="ARBA00023125"/>
    </source>
</evidence>
<dbReference type="Gene3D" id="1.20.5.170">
    <property type="match status" value="1"/>
</dbReference>
<keyword evidence="2" id="KW-0805">Transcription regulation</keyword>
<keyword evidence="5" id="KW-0539">Nucleus</keyword>